<dbReference type="EMBL" id="BNCP01000016">
    <property type="protein sequence ID" value="GIL79535.1"/>
    <property type="molecule type" value="Genomic_DNA"/>
</dbReference>
<dbReference type="OrthoDB" id="10498946at2759"/>
<feature type="region of interest" description="Disordered" evidence="1">
    <location>
        <begin position="1858"/>
        <end position="1883"/>
    </location>
</feature>
<feature type="region of interest" description="Disordered" evidence="1">
    <location>
        <begin position="1664"/>
        <end position="1686"/>
    </location>
</feature>
<feature type="region of interest" description="Disordered" evidence="1">
    <location>
        <begin position="946"/>
        <end position="971"/>
    </location>
</feature>
<feature type="compositionally biased region" description="Pro residues" evidence="1">
    <location>
        <begin position="1423"/>
        <end position="1434"/>
    </location>
</feature>
<evidence type="ECO:0000313" key="3">
    <source>
        <dbReference type="Proteomes" id="UP000747110"/>
    </source>
</evidence>
<keyword evidence="3" id="KW-1185">Reference proteome</keyword>
<evidence type="ECO:0000256" key="1">
    <source>
        <dbReference type="SAM" id="MobiDB-lite"/>
    </source>
</evidence>
<name>A0A8J4FNM2_9CHLO</name>
<feature type="region of interest" description="Disordered" evidence="1">
    <location>
        <begin position="1526"/>
        <end position="1546"/>
    </location>
</feature>
<feature type="region of interest" description="Disordered" evidence="1">
    <location>
        <begin position="396"/>
        <end position="433"/>
    </location>
</feature>
<comment type="caution">
    <text evidence="2">The sequence shown here is derived from an EMBL/GenBank/DDBJ whole genome shotgun (WGS) entry which is preliminary data.</text>
</comment>
<evidence type="ECO:0000313" key="2">
    <source>
        <dbReference type="EMBL" id="GIL79535.1"/>
    </source>
</evidence>
<accession>A0A8J4FNM2</accession>
<dbReference type="Proteomes" id="UP000747110">
    <property type="component" value="Unassembled WGS sequence"/>
</dbReference>
<feature type="region of interest" description="Disordered" evidence="1">
    <location>
        <begin position="1286"/>
        <end position="1308"/>
    </location>
</feature>
<gene>
    <name evidence="2" type="ORF">Vretifemale_8856</name>
</gene>
<organism evidence="2 3">
    <name type="scientific">Volvox reticuliferus</name>
    <dbReference type="NCBI Taxonomy" id="1737510"/>
    <lineage>
        <taxon>Eukaryota</taxon>
        <taxon>Viridiplantae</taxon>
        <taxon>Chlorophyta</taxon>
        <taxon>core chlorophytes</taxon>
        <taxon>Chlorophyceae</taxon>
        <taxon>CS clade</taxon>
        <taxon>Chlamydomonadales</taxon>
        <taxon>Volvocaceae</taxon>
        <taxon>Volvox</taxon>
    </lineage>
</organism>
<feature type="region of interest" description="Disordered" evidence="1">
    <location>
        <begin position="1460"/>
        <end position="1481"/>
    </location>
</feature>
<feature type="compositionally biased region" description="Basic and acidic residues" evidence="1">
    <location>
        <begin position="611"/>
        <end position="622"/>
    </location>
</feature>
<reference evidence="2" key="1">
    <citation type="journal article" date="2021" name="Proc. Natl. Acad. Sci. U.S.A.">
        <title>Three genomes in the algal genus Volvox reveal the fate of a haploid sex-determining region after a transition to homothallism.</title>
        <authorList>
            <person name="Yamamoto K."/>
            <person name="Hamaji T."/>
            <person name="Kawai-Toyooka H."/>
            <person name="Matsuzaki R."/>
            <person name="Takahashi F."/>
            <person name="Nishimura Y."/>
            <person name="Kawachi M."/>
            <person name="Noguchi H."/>
            <person name="Minakuchi Y."/>
            <person name="Umen J.G."/>
            <person name="Toyoda A."/>
            <person name="Nozaki H."/>
        </authorList>
    </citation>
    <scope>NUCLEOTIDE SEQUENCE</scope>
    <source>
        <strain evidence="2">NIES-3786</strain>
    </source>
</reference>
<feature type="region of interest" description="Disordered" evidence="1">
    <location>
        <begin position="126"/>
        <end position="154"/>
    </location>
</feature>
<feature type="compositionally biased region" description="Polar residues" evidence="1">
    <location>
        <begin position="700"/>
        <end position="710"/>
    </location>
</feature>
<feature type="region of interest" description="Disordered" evidence="1">
    <location>
        <begin position="609"/>
        <end position="667"/>
    </location>
</feature>
<feature type="compositionally biased region" description="Basic and acidic residues" evidence="1">
    <location>
        <begin position="135"/>
        <end position="152"/>
    </location>
</feature>
<proteinExistence type="predicted"/>
<protein>
    <submittedName>
        <fullName evidence="2">Uncharacterized protein</fullName>
    </submittedName>
</protein>
<feature type="region of interest" description="Disordered" evidence="1">
    <location>
        <begin position="173"/>
        <end position="221"/>
    </location>
</feature>
<sequence>MGNQASSEGGLEQSIDVEENPRAQINYEGQFQGGIFNNPNLIPRNIQFPFGRPDVNNFPSLDEAFRYDPNDIPASTGPSIETVANLYPCSFPEAGLITTGPSAYGGAAQAAVDAYFSRLGESPPTATPCQLPDLPVRRMSESPRGTDCEGPHVIRPAPRWQMAYEPSTTSLSTTYLATGNAGDPPSTAAARDRRTSPAATDSSRTLPAASSSSYPGMEMSRSRLRITVPTVAATAAEPPPGQAARRVLRVANLAATRMDSFSSELSCEELAEAGGAGTAARRDWNTVSVQATAALSPMPAAARAAAPVVSPVRALVPTLPEQAVEVSVPLTALSPVEPAQSASGIAMSDSLPMWSQDPTENGRWNLRAQHQHQQPLTSPGIGGGWIVNNDTAVQQDESRNGEGSGGNIRSPDERLLGSQNDRGGENVGVAGPGNYGATDIGHGGPLTVVGDVGPEVSVRNGDSEDHKMNYYHARNDVASRGEMYISAGGEGRFGVSAGDNGASGTQATGAGTMIGNTDTKCISSGSKSGSGVHAGVSDEGRCSRDQDAVGESLGAVVGRNIAGGDSGLAGGYGSDHSLAGGCGGALQYDPSIRPVSGAMDRGVLGHGGGEGARDVIGGDKGEASTFGEPEHLYPASGLTPASNALDQGPSEALNRSDGSKHGATTATAWRMPRGTWPLVAAHHVDLSRLAWLRHPSAGGTNTAGGITSRPSAPGTFPGPPTDFRRFTDPSPWRGQVPPELLQTTPPQPPPPQQDWMSTGHLLLNSSPTQQPAQQPNAPAKAFRHGADNTNAGVANNDGRDRFEASAEVALGAKRVRLQHLHTPFLMVQKQRTLLAPGGSAGVATAAPANNPAVGSVIGNLGSSQDTAGMSAVTTEAMLPRAPTPRQASHPGTGSSVLAGDGAGGWPPWQTGSVAPQHPDVRPTWLQAPEALTGGYLMGPVHLPEMPTLSSSRLPSTSSQPPAAPQRAALLRPGNDPVNPILWGFLHNYSREASINVPPCQLNPYEAIAPGGAPPQAGVTFRQPPVRAGNPAEMGIKSAAGSAHRQIAPLPPAAPSIIAHGGISVQTEPRLGMWEGTMLEQMYTRAVVVPRGDQRLGGDYEGEGSEGFGGPCWTLPHASRRTLGCAAAVDSAAMPPPPPLPPTALPLPHVPGQWPADPMEYQLEGVRPVLPSASALFDHPMNERPMSVAAAPGEVMRSNEGDSQDAIPAGDGVDSNSNIAALLRRGSFCWTPGDSWALPTSHLQAELSWVSSSGKPGEVGGARQGLRMVGAALPTVEYDQPCITAPVQQGQSGQHHDHAQHPRQQRPGAWLGSEPAQLQVAAPQVQVNVNLDAGALRDVFQQCLQATVPAVCAAAAAAAVLGQGAVQAGATDDRTLHRGGTGAAQNHFSKVLDQGQNLGRNVATQTQSPPRDQAVQTEMALLQPPQPPSSPPFPSLPGHESTATANIAPGARQCQEVPTTWQGFMPGAPVVDSTRRGTASMRSFSPTHSEMLRRTAMATPVVAPLVIPAAMDLGRMASRASSACRGQVPPVSVWSSPDRASGEAVTADVEPRLAARLGTGNDREGGGNAPMTALSSLRGSLSLASFLTPALCQPPMPAETRGTTFTSGVTASNAELQYGVDAVGQAVAAQVSSGPVFHSRAAADLFEECRREIHKRTAVEPARLPDRAPTTSTSGIRPPAVALTSRGNVGNMADSLSLNPIGLPETKRRRLSPLRPTAAYGAASHGIMPGEGTAAVGTPVAAAFAGASTDPGPFARPSSIAALTRADVADGLGLNPALLRYAPPSLASLERQTGASLRAVQYVQLKVPEHEMWLQQPVARMQSDNGVNSPDRFSVGRCPTELEEMVYRSRLEDGMAVAQRGNESGPEAGEAGEQVGSPTHIRTQQSEMLMRFLNGLDQRPM</sequence>
<feature type="compositionally biased region" description="Low complexity" evidence="1">
    <location>
        <begin position="767"/>
        <end position="780"/>
    </location>
</feature>
<feature type="region of interest" description="Disordered" evidence="1">
    <location>
        <begin position="700"/>
        <end position="797"/>
    </location>
</feature>
<feature type="region of interest" description="Disordered" evidence="1">
    <location>
        <begin position="1421"/>
        <end position="1442"/>
    </location>
</feature>